<dbReference type="InterPro" id="IPR036388">
    <property type="entry name" value="WH-like_DNA-bd_sf"/>
</dbReference>
<dbReference type="PROSITE" id="PS00622">
    <property type="entry name" value="HTH_LUXR_1"/>
    <property type="match status" value="1"/>
</dbReference>
<organism evidence="6 7">
    <name type="scientific">Adlercreutzia mucosicola</name>
    <dbReference type="NCBI Taxonomy" id="580026"/>
    <lineage>
        <taxon>Bacteria</taxon>
        <taxon>Bacillati</taxon>
        <taxon>Actinomycetota</taxon>
        <taxon>Coriobacteriia</taxon>
        <taxon>Eggerthellales</taxon>
        <taxon>Eggerthellaceae</taxon>
        <taxon>Adlercreutzia</taxon>
    </lineage>
</organism>
<dbReference type="PANTHER" id="PTHR44688">
    <property type="entry name" value="DNA-BINDING TRANSCRIPTIONAL ACTIVATOR DEVR_DOSR"/>
    <property type="match status" value="1"/>
</dbReference>
<evidence type="ECO:0000256" key="4">
    <source>
        <dbReference type="SAM" id="Phobius"/>
    </source>
</evidence>
<dbReference type="OrthoDB" id="3264440at2"/>
<protein>
    <submittedName>
        <fullName evidence="6">LuxR family transcriptional regulator</fullName>
    </submittedName>
</protein>
<keyword evidence="3" id="KW-0804">Transcription</keyword>
<keyword evidence="4" id="KW-1133">Transmembrane helix</keyword>
<gene>
    <name evidence="6" type="ORF">GKZ27_08590</name>
</gene>
<keyword evidence="2" id="KW-0238">DNA-binding</keyword>
<proteinExistence type="predicted"/>
<dbReference type="SUPFAM" id="SSF46894">
    <property type="entry name" value="C-terminal effector domain of the bipartite response regulators"/>
    <property type="match status" value="1"/>
</dbReference>
<dbReference type="AlphaFoldDB" id="A0A6N8JRS7"/>
<dbReference type="SMART" id="SM00421">
    <property type="entry name" value="HTH_LUXR"/>
    <property type="match status" value="1"/>
</dbReference>
<dbReference type="PROSITE" id="PS50043">
    <property type="entry name" value="HTH_LUXR_2"/>
    <property type="match status" value="1"/>
</dbReference>
<dbReference type="PANTHER" id="PTHR44688:SF16">
    <property type="entry name" value="DNA-BINDING TRANSCRIPTIONAL ACTIVATOR DEVR_DOSR"/>
    <property type="match status" value="1"/>
</dbReference>
<dbReference type="Gene3D" id="1.10.10.10">
    <property type="entry name" value="Winged helix-like DNA-binding domain superfamily/Winged helix DNA-binding domain"/>
    <property type="match status" value="1"/>
</dbReference>
<feature type="transmembrane region" description="Helical" evidence="4">
    <location>
        <begin position="133"/>
        <end position="152"/>
    </location>
</feature>
<dbReference type="CDD" id="cd06170">
    <property type="entry name" value="LuxR_C_like"/>
    <property type="match status" value="1"/>
</dbReference>
<feature type="transmembrane region" description="Helical" evidence="4">
    <location>
        <begin position="73"/>
        <end position="93"/>
    </location>
</feature>
<sequence length="318" mass="36350">MTLLFYYTLIIMFFYTMVAATSLSAFYVSRRKTFLYATIGFAFYFFDVSLVFMDNFITPDAVFGAPTFYDVGNPYASIITGGGAFLFLWLAACRYCREGHWAIRYLPVAVWAAASLAAYQLIGNIQWREFVYYSMRTALQLFCYAVLALWYWRSSDPQRRSIMKGHRVAFFWAIGLTCGIIIENVYFQLIYDPSNLPHGMWIMAERNPFENALFICVGLAVLRGAAVSLRLRARSLPEGEDPLLVESIDRLLPLYSLGHDLSKREEEVLRLALMGKDNQNIASTLSLTAGTVKVHMHNILKKTGHGNRTELAEDFWEK</sequence>
<feature type="transmembrane region" description="Helical" evidence="4">
    <location>
        <begin position="34"/>
        <end position="53"/>
    </location>
</feature>
<evidence type="ECO:0000256" key="3">
    <source>
        <dbReference type="ARBA" id="ARBA00023163"/>
    </source>
</evidence>
<accession>A0A6N8JRS7</accession>
<dbReference type="EMBL" id="WSRR01000022">
    <property type="protein sequence ID" value="MVX61510.1"/>
    <property type="molecule type" value="Genomic_DNA"/>
</dbReference>
<feature type="transmembrane region" description="Helical" evidence="4">
    <location>
        <begin position="6"/>
        <end position="27"/>
    </location>
</feature>
<feature type="domain" description="HTH luxR-type" evidence="5">
    <location>
        <begin position="254"/>
        <end position="318"/>
    </location>
</feature>
<keyword evidence="4" id="KW-0812">Transmembrane</keyword>
<evidence type="ECO:0000256" key="2">
    <source>
        <dbReference type="ARBA" id="ARBA00023125"/>
    </source>
</evidence>
<keyword evidence="1" id="KW-0805">Transcription regulation</keyword>
<dbReference type="Proteomes" id="UP000463388">
    <property type="component" value="Unassembled WGS sequence"/>
</dbReference>
<dbReference type="RefSeq" id="WP_160346734.1">
    <property type="nucleotide sequence ID" value="NZ_WSRR01000022.1"/>
</dbReference>
<keyword evidence="7" id="KW-1185">Reference proteome</keyword>
<evidence type="ECO:0000313" key="6">
    <source>
        <dbReference type="EMBL" id="MVX61510.1"/>
    </source>
</evidence>
<dbReference type="GO" id="GO:0003677">
    <property type="term" value="F:DNA binding"/>
    <property type="evidence" value="ECO:0007669"/>
    <property type="project" value="UniProtKB-KW"/>
</dbReference>
<feature type="transmembrane region" description="Helical" evidence="4">
    <location>
        <begin position="211"/>
        <end position="229"/>
    </location>
</feature>
<reference evidence="6 7" key="1">
    <citation type="submission" date="2019-12" db="EMBL/GenBank/DDBJ databases">
        <title>Microbes associate with the intestines of laboratory mice.</title>
        <authorList>
            <person name="Navarre W."/>
            <person name="Wong E."/>
        </authorList>
    </citation>
    <scope>NUCLEOTIDE SEQUENCE [LARGE SCALE GENOMIC DNA]</scope>
    <source>
        <strain evidence="6 7">NM66_B29</strain>
    </source>
</reference>
<feature type="transmembrane region" description="Helical" evidence="4">
    <location>
        <begin position="105"/>
        <end position="127"/>
    </location>
</feature>
<evidence type="ECO:0000313" key="7">
    <source>
        <dbReference type="Proteomes" id="UP000463388"/>
    </source>
</evidence>
<keyword evidence="4" id="KW-0472">Membrane</keyword>
<evidence type="ECO:0000259" key="5">
    <source>
        <dbReference type="PROSITE" id="PS50043"/>
    </source>
</evidence>
<dbReference type="InterPro" id="IPR016032">
    <property type="entry name" value="Sig_transdc_resp-reg_C-effctor"/>
</dbReference>
<dbReference type="PRINTS" id="PR00038">
    <property type="entry name" value="HTHLUXR"/>
</dbReference>
<dbReference type="GO" id="GO:0006355">
    <property type="term" value="P:regulation of DNA-templated transcription"/>
    <property type="evidence" value="ECO:0007669"/>
    <property type="project" value="InterPro"/>
</dbReference>
<dbReference type="Pfam" id="PF00196">
    <property type="entry name" value="GerE"/>
    <property type="match status" value="1"/>
</dbReference>
<comment type="caution">
    <text evidence="6">The sequence shown here is derived from an EMBL/GenBank/DDBJ whole genome shotgun (WGS) entry which is preliminary data.</text>
</comment>
<name>A0A6N8JRS7_9ACTN</name>
<evidence type="ECO:0000256" key="1">
    <source>
        <dbReference type="ARBA" id="ARBA00023015"/>
    </source>
</evidence>
<dbReference type="InterPro" id="IPR000792">
    <property type="entry name" value="Tscrpt_reg_LuxR_C"/>
</dbReference>
<feature type="transmembrane region" description="Helical" evidence="4">
    <location>
        <begin position="168"/>
        <end position="191"/>
    </location>
</feature>